<dbReference type="RefSeq" id="WP_126799277.1">
    <property type="nucleotide sequence ID" value="NZ_PIPO01000004.1"/>
</dbReference>
<organism evidence="2 3">
    <name type="scientific">Aliidiomarina soli</name>
    <dbReference type="NCBI Taxonomy" id="1928574"/>
    <lineage>
        <taxon>Bacteria</taxon>
        <taxon>Pseudomonadati</taxon>
        <taxon>Pseudomonadota</taxon>
        <taxon>Gammaproteobacteria</taxon>
        <taxon>Alteromonadales</taxon>
        <taxon>Idiomarinaceae</taxon>
        <taxon>Aliidiomarina</taxon>
    </lineage>
</organism>
<comment type="caution">
    <text evidence="2">The sequence shown here is derived from an EMBL/GenBank/DDBJ whole genome shotgun (WGS) entry which is preliminary data.</text>
</comment>
<keyword evidence="1" id="KW-0472">Membrane</keyword>
<proteinExistence type="predicted"/>
<evidence type="ECO:0000313" key="3">
    <source>
        <dbReference type="Proteomes" id="UP000287823"/>
    </source>
</evidence>
<evidence type="ECO:0008006" key="4">
    <source>
        <dbReference type="Google" id="ProtNLM"/>
    </source>
</evidence>
<dbReference type="Proteomes" id="UP000287823">
    <property type="component" value="Unassembled WGS sequence"/>
</dbReference>
<dbReference type="Pfam" id="PF12321">
    <property type="entry name" value="DUF3634"/>
    <property type="match status" value="1"/>
</dbReference>
<accession>A0A432WFD4</accession>
<dbReference type="InterPro" id="IPR022090">
    <property type="entry name" value="DUF3634"/>
</dbReference>
<reference evidence="2 3" key="1">
    <citation type="journal article" date="2011" name="Front. Microbiol.">
        <title>Genomic signatures of strain selection and enhancement in Bacillus atrophaeus var. globigii, a historical biowarfare simulant.</title>
        <authorList>
            <person name="Gibbons H.S."/>
            <person name="Broomall S.M."/>
            <person name="McNew L.A."/>
            <person name="Daligault H."/>
            <person name="Chapman C."/>
            <person name="Bruce D."/>
            <person name="Karavis M."/>
            <person name="Krepps M."/>
            <person name="McGregor P.A."/>
            <person name="Hong C."/>
            <person name="Park K.H."/>
            <person name="Akmal A."/>
            <person name="Feldman A."/>
            <person name="Lin J.S."/>
            <person name="Chang W.E."/>
            <person name="Higgs B.W."/>
            <person name="Demirev P."/>
            <person name="Lindquist J."/>
            <person name="Liem A."/>
            <person name="Fochler E."/>
            <person name="Read T.D."/>
            <person name="Tapia R."/>
            <person name="Johnson S."/>
            <person name="Bishop-Lilly K.A."/>
            <person name="Detter C."/>
            <person name="Han C."/>
            <person name="Sozhamannan S."/>
            <person name="Rosenzweig C.N."/>
            <person name="Skowronski E.W."/>
        </authorList>
    </citation>
    <scope>NUCLEOTIDE SEQUENCE [LARGE SCALE GENOMIC DNA]</scope>
    <source>
        <strain evidence="2 3">Y4G10-17</strain>
    </source>
</reference>
<keyword evidence="1" id="KW-1133">Transmembrane helix</keyword>
<keyword evidence="1" id="KW-0812">Transmembrane</keyword>
<dbReference type="AlphaFoldDB" id="A0A432WFD4"/>
<name>A0A432WFD4_9GAMM</name>
<evidence type="ECO:0000256" key="1">
    <source>
        <dbReference type="SAM" id="Phobius"/>
    </source>
</evidence>
<protein>
    <recommendedName>
        <fullName evidence="4">DUF3634 domain-containing protein</fullName>
    </recommendedName>
</protein>
<gene>
    <name evidence="2" type="ORF">CWE14_10180</name>
</gene>
<dbReference type="EMBL" id="PIPO01000004">
    <property type="protein sequence ID" value="RUO32503.1"/>
    <property type="molecule type" value="Genomic_DNA"/>
</dbReference>
<evidence type="ECO:0000313" key="2">
    <source>
        <dbReference type="EMBL" id="RUO32503.1"/>
    </source>
</evidence>
<sequence>MVGWTIAVVVVLVALYFLLFGSNAIAVLAIKGDQCKVVKGSFSPAFQGEAERLLKGANGKVKVEPEHNYMVLKFEGDFSEQQRQALTNIFPHENYRSACSAFKKFR</sequence>
<keyword evidence="3" id="KW-1185">Reference proteome</keyword>
<feature type="transmembrane region" description="Helical" evidence="1">
    <location>
        <begin position="6"/>
        <end position="30"/>
    </location>
</feature>